<accession>A0A556MKA1</accession>
<keyword evidence="2" id="KW-1185">Reference proteome</keyword>
<dbReference type="OrthoDB" id="799347at2"/>
<dbReference type="EMBL" id="VLPK01000002">
    <property type="protein sequence ID" value="TSJ40341.1"/>
    <property type="molecule type" value="Genomic_DNA"/>
</dbReference>
<dbReference type="AlphaFoldDB" id="A0A556MKA1"/>
<dbReference type="RefSeq" id="WP_144248379.1">
    <property type="nucleotide sequence ID" value="NZ_VLPK01000002.1"/>
</dbReference>
<comment type="caution">
    <text evidence="1">The sequence shown here is derived from an EMBL/GenBank/DDBJ whole genome shotgun (WGS) entry which is preliminary data.</text>
</comment>
<dbReference type="Proteomes" id="UP000318733">
    <property type="component" value="Unassembled WGS sequence"/>
</dbReference>
<dbReference type="InterPro" id="IPR013406">
    <property type="entry name" value="CHP02574_addiction_mod"/>
</dbReference>
<proteinExistence type="predicted"/>
<evidence type="ECO:0000313" key="2">
    <source>
        <dbReference type="Proteomes" id="UP000318733"/>
    </source>
</evidence>
<sequence>MTTAVIREKLHDFIDIADEKKLEAIYSMIEDGVMENVGIWEDEEFLNELDRRMDELESGKVKGVTLEELKAKF</sequence>
<organism evidence="1 2">
    <name type="scientific">Mucilaginibacter corticis</name>
    <dbReference type="NCBI Taxonomy" id="2597670"/>
    <lineage>
        <taxon>Bacteria</taxon>
        <taxon>Pseudomonadati</taxon>
        <taxon>Bacteroidota</taxon>
        <taxon>Sphingobacteriia</taxon>
        <taxon>Sphingobacteriales</taxon>
        <taxon>Sphingobacteriaceae</taxon>
        <taxon>Mucilaginibacter</taxon>
    </lineage>
</organism>
<gene>
    <name evidence="1" type="ORF">FO440_11315</name>
</gene>
<evidence type="ECO:0000313" key="1">
    <source>
        <dbReference type="EMBL" id="TSJ40341.1"/>
    </source>
</evidence>
<reference evidence="1 2" key="1">
    <citation type="submission" date="2019-07" db="EMBL/GenBank/DDBJ databases">
        <authorList>
            <person name="Huq M.A."/>
        </authorList>
    </citation>
    <scope>NUCLEOTIDE SEQUENCE [LARGE SCALE GENOMIC DNA]</scope>
    <source>
        <strain evidence="1 2">MAH-19</strain>
    </source>
</reference>
<name>A0A556MKA1_9SPHI</name>
<protein>
    <submittedName>
        <fullName evidence="1">Addiction module protein</fullName>
    </submittedName>
</protein>
<dbReference type="Pfam" id="PF09720">
    <property type="entry name" value="Unstab_antitox"/>
    <property type="match status" value="1"/>
</dbReference>